<dbReference type="AlphaFoldDB" id="A0A2I1I414"/>
<dbReference type="CDD" id="cd17574">
    <property type="entry name" value="REC_OmpR"/>
    <property type="match status" value="1"/>
</dbReference>
<name>A0A2I1I414_9ACTO</name>
<evidence type="ECO:0000256" key="1">
    <source>
        <dbReference type="ARBA" id="ARBA00022553"/>
    </source>
</evidence>
<keyword evidence="2" id="KW-0902">Two-component regulatory system</keyword>
<dbReference type="InterPro" id="IPR016032">
    <property type="entry name" value="Sig_transdc_resp-reg_C-effctor"/>
</dbReference>
<comment type="caution">
    <text evidence="10">The sequence shown here is derived from an EMBL/GenBank/DDBJ whole genome shotgun (WGS) entry which is preliminary data.</text>
</comment>
<feature type="modified residue" description="4-aspartylphosphate" evidence="6">
    <location>
        <position position="53"/>
    </location>
</feature>
<dbReference type="GO" id="GO:0000976">
    <property type="term" value="F:transcription cis-regulatory region binding"/>
    <property type="evidence" value="ECO:0007669"/>
    <property type="project" value="TreeGrafter"/>
</dbReference>
<dbReference type="InterPro" id="IPR036388">
    <property type="entry name" value="WH-like_DNA-bd_sf"/>
</dbReference>
<dbReference type="Pfam" id="PF00072">
    <property type="entry name" value="Response_reg"/>
    <property type="match status" value="1"/>
</dbReference>
<evidence type="ECO:0000256" key="4">
    <source>
        <dbReference type="ARBA" id="ARBA00023125"/>
    </source>
</evidence>
<evidence type="ECO:0000256" key="2">
    <source>
        <dbReference type="ARBA" id="ARBA00023012"/>
    </source>
</evidence>
<dbReference type="Gene3D" id="1.10.10.10">
    <property type="entry name" value="Winged helix-like DNA-binding domain superfamily/Winged helix DNA-binding domain"/>
    <property type="match status" value="1"/>
</dbReference>
<dbReference type="Gene3D" id="6.10.250.690">
    <property type="match status" value="1"/>
</dbReference>
<organism evidence="10 11">
    <name type="scientific">Schaalia turicensis</name>
    <dbReference type="NCBI Taxonomy" id="131111"/>
    <lineage>
        <taxon>Bacteria</taxon>
        <taxon>Bacillati</taxon>
        <taxon>Actinomycetota</taxon>
        <taxon>Actinomycetes</taxon>
        <taxon>Actinomycetales</taxon>
        <taxon>Actinomycetaceae</taxon>
        <taxon>Schaalia</taxon>
    </lineage>
</organism>
<dbReference type="InterPro" id="IPR011006">
    <property type="entry name" value="CheY-like_superfamily"/>
</dbReference>
<dbReference type="RefSeq" id="WP_101628521.1">
    <property type="nucleotide sequence ID" value="NZ_JBCOMK010000044.1"/>
</dbReference>
<feature type="domain" description="Response regulatory" evidence="8">
    <location>
        <begin position="4"/>
        <end position="118"/>
    </location>
</feature>
<reference evidence="10 11" key="1">
    <citation type="submission" date="2017-12" db="EMBL/GenBank/DDBJ databases">
        <title>Phylogenetic diversity of female urinary microbiome.</title>
        <authorList>
            <person name="Thomas-White K."/>
            <person name="Wolfe A.J."/>
        </authorList>
    </citation>
    <scope>NUCLEOTIDE SEQUENCE [LARGE SCALE GENOMIC DNA]</scope>
    <source>
        <strain evidence="10 11">UMB0250</strain>
    </source>
</reference>
<keyword evidence="4 7" id="KW-0238">DNA-binding</keyword>
<dbReference type="OrthoDB" id="4481605at2"/>
<dbReference type="SMART" id="SM00448">
    <property type="entry name" value="REC"/>
    <property type="match status" value="1"/>
</dbReference>
<evidence type="ECO:0000259" key="9">
    <source>
        <dbReference type="PROSITE" id="PS51755"/>
    </source>
</evidence>
<evidence type="ECO:0000256" key="5">
    <source>
        <dbReference type="ARBA" id="ARBA00023163"/>
    </source>
</evidence>
<dbReference type="InterPro" id="IPR001789">
    <property type="entry name" value="Sig_transdc_resp-reg_receiver"/>
</dbReference>
<dbReference type="InterPro" id="IPR039420">
    <property type="entry name" value="WalR-like"/>
</dbReference>
<evidence type="ECO:0000256" key="3">
    <source>
        <dbReference type="ARBA" id="ARBA00023015"/>
    </source>
</evidence>
<evidence type="ECO:0000256" key="6">
    <source>
        <dbReference type="PROSITE-ProRule" id="PRU00169"/>
    </source>
</evidence>
<dbReference type="GO" id="GO:0032993">
    <property type="term" value="C:protein-DNA complex"/>
    <property type="evidence" value="ECO:0007669"/>
    <property type="project" value="TreeGrafter"/>
</dbReference>
<evidence type="ECO:0000313" key="10">
    <source>
        <dbReference type="EMBL" id="PKY65876.1"/>
    </source>
</evidence>
<feature type="DNA-binding region" description="OmpR/PhoB-type" evidence="7">
    <location>
        <begin position="127"/>
        <end position="227"/>
    </location>
</feature>
<evidence type="ECO:0000259" key="8">
    <source>
        <dbReference type="PROSITE" id="PS50110"/>
    </source>
</evidence>
<feature type="domain" description="OmpR/PhoB-type" evidence="9">
    <location>
        <begin position="127"/>
        <end position="227"/>
    </location>
</feature>
<dbReference type="PROSITE" id="PS51755">
    <property type="entry name" value="OMPR_PHOB"/>
    <property type="match status" value="1"/>
</dbReference>
<dbReference type="PROSITE" id="PS50110">
    <property type="entry name" value="RESPONSE_REGULATORY"/>
    <property type="match status" value="1"/>
</dbReference>
<protein>
    <submittedName>
        <fullName evidence="10">DNA-binding response regulator</fullName>
    </submittedName>
</protein>
<gene>
    <name evidence="10" type="ORF">CYJ25_07355</name>
</gene>
<dbReference type="InterPro" id="IPR001867">
    <property type="entry name" value="OmpR/PhoB-type_DNA-bd"/>
</dbReference>
<proteinExistence type="predicted"/>
<dbReference type="EMBL" id="PKKJ01000011">
    <property type="protein sequence ID" value="PKY65876.1"/>
    <property type="molecule type" value="Genomic_DNA"/>
</dbReference>
<dbReference type="GO" id="GO:0005829">
    <property type="term" value="C:cytosol"/>
    <property type="evidence" value="ECO:0007669"/>
    <property type="project" value="TreeGrafter"/>
</dbReference>
<keyword evidence="5" id="KW-0804">Transcription</keyword>
<dbReference type="SUPFAM" id="SSF46894">
    <property type="entry name" value="C-terminal effector domain of the bipartite response regulators"/>
    <property type="match status" value="1"/>
</dbReference>
<dbReference type="Gene3D" id="3.40.50.2300">
    <property type="match status" value="1"/>
</dbReference>
<dbReference type="GO" id="GO:0006355">
    <property type="term" value="P:regulation of DNA-templated transcription"/>
    <property type="evidence" value="ECO:0007669"/>
    <property type="project" value="InterPro"/>
</dbReference>
<dbReference type="PANTHER" id="PTHR48111:SF1">
    <property type="entry name" value="TWO-COMPONENT RESPONSE REGULATOR ORR33"/>
    <property type="match status" value="1"/>
</dbReference>
<dbReference type="Proteomes" id="UP000234545">
    <property type="component" value="Unassembled WGS sequence"/>
</dbReference>
<sequence>MGQHALVVDDEPQMLSIIAFALETQGFTCETKPNTTKAWQYLQDRSVDLVVLDVMTPTGSGVDLTRRIRGAGMAVPIILLTALGDEEDRIVGLEAGADDYVTKPFSPRELALRAQAIVRRTQPVRQQESVHLGPITIDADMQRMTWDGVVIPLSPTEQRVLTILASRPNQDIPWRDLLSEGWSTTDQVGAHDMIKTTMYRLRRQLERAGIDSSCIQSVRGRGYRFVIDAS</sequence>
<dbReference type="CDD" id="cd00383">
    <property type="entry name" value="trans_reg_C"/>
    <property type="match status" value="1"/>
</dbReference>
<keyword evidence="1 6" id="KW-0597">Phosphoprotein</keyword>
<accession>A0A2I1I414</accession>
<dbReference type="SMART" id="SM00862">
    <property type="entry name" value="Trans_reg_C"/>
    <property type="match status" value="1"/>
</dbReference>
<dbReference type="SUPFAM" id="SSF52172">
    <property type="entry name" value="CheY-like"/>
    <property type="match status" value="1"/>
</dbReference>
<dbReference type="Pfam" id="PF00486">
    <property type="entry name" value="Trans_reg_C"/>
    <property type="match status" value="1"/>
</dbReference>
<dbReference type="GO" id="GO:0000156">
    <property type="term" value="F:phosphorelay response regulator activity"/>
    <property type="evidence" value="ECO:0007669"/>
    <property type="project" value="TreeGrafter"/>
</dbReference>
<evidence type="ECO:0000313" key="11">
    <source>
        <dbReference type="Proteomes" id="UP000234545"/>
    </source>
</evidence>
<dbReference type="PANTHER" id="PTHR48111">
    <property type="entry name" value="REGULATOR OF RPOS"/>
    <property type="match status" value="1"/>
</dbReference>
<evidence type="ECO:0000256" key="7">
    <source>
        <dbReference type="PROSITE-ProRule" id="PRU01091"/>
    </source>
</evidence>
<keyword evidence="3" id="KW-0805">Transcription regulation</keyword>